<accession>V8NS55</accession>
<dbReference type="AlphaFoldDB" id="V8NS55"/>
<dbReference type="EMBL" id="AZIM01002283">
    <property type="protein sequence ID" value="ETE64382.1"/>
    <property type="molecule type" value="Genomic_DNA"/>
</dbReference>
<sequence>MLMGSAFLGGAVPIRLYTLHIMDLAHAFGFNAKTYVLTAIATESLHFLDAIDSSGNPYVYLIVGYSKTKLDCQKPFETLLERALLDDGTTQK</sequence>
<organism evidence="1 2">
    <name type="scientific">Ophiophagus hannah</name>
    <name type="common">King cobra</name>
    <name type="synonym">Naja hannah</name>
    <dbReference type="NCBI Taxonomy" id="8665"/>
    <lineage>
        <taxon>Eukaryota</taxon>
        <taxon>Metazoa</taxon>
        <taxon>Chordata</taxon>
        <taxon>Craniata</taxon>
        <taxon>Vertebrata</taxon>
        <taxon>Euteleostomi</taxon>
        <taxon>Lepidosauria</taxon>
        <taxon>Squamata</taxon>
        <taxon>Bifurcata</taxon>
        <taxon>Unidentata</taxon>
        <taxon>Episquamata</taxon>
        <taxon>Toxicofera</taxon>
        <taxon>Serpentes</taxon>
        <taxon>Colubroidea</taxon>
        <taxon>Elapidae</taxon>
        <taxon>Elapinae</taxon>
        <taxon>Ophiophagus</taxon>
    </lineage>
</organism>
<dbReference type="Proteomes" id="UP000018936">
    <property type="component" value="Unassembled WGS sequence"/>
</dbReference>
<comment type="caution">
    <text evidence="1">The sequence shown here is derived from an EMBL/GenBank/DDBJ whole genome shotgun (WGS) entry which is preliminary data.</text>
</comment>
<proteinExistence type="predicted"/>
<keyword evidence="2" id="KW-1185">Reference proteome</keyword>
<reference evidence="1 2" key="1">
    <citation type="journal article" date="2013" name="Proc. Natl. Acad. Sci. U.S.A.">
        <title>The king cobra genome reveals dynamic gene evolution and adaptation in the snake venom system.</title>
        <authorList>
            <person name="Vonk F.J."/>
            <person name="Casewell N.R."/>
            <person name="Henkel C.V."/>
            <person name="Heimberg A.M."/>
            <person name="Jansen H.J."/>
            <person name="McCleary R.J."/>
            <person name="Kerkkamp H.M."/>
            <person name="Vos R.A."/>
            <person name="Guerreiro I."/>
            <person name="Calvete J.J."/>
            <person name="Wuster W."/>
            <person name="Woods A.E."/>
            <person name="Logan J.M."/>
            <person name="Harrison R.A."/>
            <person name="Castoe T.A."/>
            <person name="de Koning A.P."/>
            <person name="Pollock D.D."/>
            <person name="Yandell M."/>
            <person name="Calderon D."/>
            <person name="Renjifo C."/>
            <person name="Currier R.B."/>
            <person name="Salgado D."/>
            <person name="Pla D."/>
            <person name="Sanz L."/>
            <person name="Hyder A.S."/>
            <person name="Ribeiro J.M."/>
            <person name="Arntzen J.W."/>
            <person name="van den Thillart G.E."/>
            <person name="Boetzer M."/>
            <person name="Pirovano W."/>
            <person name="Dirks R.P."/>
            <person name="Spaink H.P."/>
            <person name="Duboule D."/>
            <person name="McGlinn E."/>
            <person name="Kini R.M."/>
            <person name="Richardson M.K."/>
        </authorList>
    </citation>
    <scope>NUCLEOTIDE SEQUENCE</scope>
    <source>
        <tissue evidence="1">Blood</tissue>
    </source>
</reference>
<evidence type="ECO:0000313" key="1">
    <source>
        <dbReference type="EMBL" id="ETE64382.1"/>
    </source>
</evidence>
<gene>
    <name evidence="1" type="ORF">L345_09858</name>
</gene>
<evidence type="ECO:0000313" key="2">
    <source>
        <dbReference type="Proteomes" id="UP000018936"/>
    </source>
</evidence>
<name>V8NS55_OPHHA</name>
<feature type="non-terminal residue" evidence="1">
    <location>
        <position position="1"/>
    </location>
</feature>
<protein>
    <submittedName>
        <fullName evidence="1">Uncharacterized protein</fullName>
    </submittedName>
</protein>
<dbReference type="OrthoDB" id="6091802at2759"/>